<name>A0A9P6G5T3_9PLEO</name>
<feature type="coiled-coil region" evidence="5">
    <location>
        <begin position="59"/>
        <end position="86"/>
    </location>
</feature>
<dbReference type="InterPro" id="IPR046347">
    <property type="entry name" value="bZIP_sf"/>
</dbReference>
<dbReference type="CDD" id="cd07976">
    <property type="entry name" value="TFIIA_alpha_beta_like"/>
    <property type="match status" value="1"/>
</dbReference>
<dbReference type="PANTHER" id="PTHR40618:SF1">
    <property type="entry name" value="B-ZIP TRANSCRIPTION FACTOR (EUROFUNG)"/>
    <property type="match status" value="1"/>
</dbReference>
<dbReference type="PANTHER" id="PTHR40618">
    <property type="entry name" value="B-ZIP TRANSCRIPTION FACTOR (EUROFUNG)-RELATED"/>
    <property type="match status" value="1"/>
</dbReference>
<dbReference type="GO" id="GO:0003700">
    <property type="term" value="F:DNA-binding transcription factor activity"/>
    <property type="evidence" value="ECO:0007669"/>
    <property type="project" value="InterPro"/>
</dbReference>
<evidence type="ECO:0000256" key="5">
    <source>
        <dbReference type="SAM" id="Coils"/>
    </source>
</evidence>
<gene>
    <name evidence="7" type="ORF">PMIN01_12675</name>
</gene>
<keyword evidence="3" id="KW-0804">Transcription</keyword>
<comment type="similarity">
    <text evidence="2">Belongs to the TFIIA subunit 1 family.</text>
</comment>
<feature type="region of interest" description="Disordered" evidence="6">
    <location>
        <begin position="671"/>
        <end position="697"/>
    </location>
</feature>
<evidence type="ECO:0000313" key="7">
    <source>
        <dbReference type="EMBL" id="KAF9728985.1"/>
    </source>
</evidence>
<keyword evidence="4" id="KW-0539">Nucleus</keyword>
<evidence type="ECO:0000313" key="8">
    <source>
        <dbReference type="Proteomes" id="UP000756921"/>
    </source>
</evidence>
<dbReference type="SUPFAM" id="SSF50784">
    <property type="entry name" value="Transcription factor IIA (TFIIA), beta-barrel domain"/>
    <property type="match status" value="1"/>
</dbReference>
<dbReference type="Gene3D" id="1.20.5.170">
    <property type="match status" value="1"/>
</dbReference>
<feature type="region of interest" description="Disordered" evidence="6">
    <location>
        <begin position="168"/>
        <end position="189"/>
    </location>
</feature>
<evidence type="ECO:0000256" key="6">
    <source>
        <dbReference type="SAM" id="MobiDB-lite"/>
    </source>
</evidence>
<keyword evidence="5" id="KW-0175">Coiled coil</keyword>
<comment type="caution">
    <text evidence="7">The sequence shown here is derived from an EMBL/GenBank/DDBJ whole genome shotgun (WGS) entry which is preliminary data.</text>
</comment>
<dbReference type="InterPro" id="IPR009088">
    <property type="entry name" value="TFIIA_b-brl"/>
</dbReference>
<feature type="region of interest" description="Disordered" evidence="6">
    <location>
        <begin position="1"/>
        <end position="49"/>
    </location>
</feature>
<proteinExistence type="inferred from homology"/>
<dbReference type="InterPro" id="IPR004855">
    <property type="entry name" value="TFIIA_asu/bsu"/>
</dbReference>
<dbReference type="OrthoDB" id="3555317at2759"/>
<dbReference type="AlphaFoldDB" id="A0A9P6G5T3"/>
<dbReference type="Gene3D" id="2.30.18.10">
    <property type="entry name" value="Transcription factor IIA (TFIIA), beta-barrel domain"/>
    <property type="match status" value="1"/>
</dbReference>
<dbReference type="Gene3D" id="1.10.287.100">
    <property type="match status" value="1"/>
</dbReference>
<sequence length="912" mass="101155">MGSSDSDGAAPSRKRSRASANSEDSGGKKARGRPRVDTQDETAADRRRTQIRLAQRAYRQRKEATISSLKEQNDRLQSIIDQMNKSFLKFNDAALKSGLLQLDSVLAQQLKSVTESFVSLAKSAADGQAEEEEVDDSVETIPVCNQEVQSAPPQRLDLGWGYSTTLNQSSTQRTAHSPHEESQAQNQTDLPLLPSYNAEQAKQGSLVQYRRPQMPDLFTQGVSWTQASLDERPSEQPLPIGLLDILSQQEFKLPNSQNPNIFSVNIPTPRATPPMPRLASPIYGSLTTNNPKSKWTYSHDETTFARRLTRASLETGFHLLGSANQRPAALEYVFRLSLPYMTLNELRERFKELLARGTDEELDFWSTPFIHLGGAGTHYPRKDAHGNIIKQPNTWTVRRIGPLDKKMIRAENSDNPSQSHDLNVDLTGFEGEWFDSHDVEGYLEQEKGVRIDPKSSFVDAFVDDDEHPGDDYFTFNAGPNNSPTRRLSKDSTPTFGSGPSRAHSQSSIHTPPNVQSATSAIVNNLFAPSDIPFGLDMSMPSDFTKMPSVDASAFFDQPLGLDLAPGFDVGLSNGSMQPLNFSTQPRGSNMDMSFQGLEPMPVIRQKRKKNVLIDVTKLVDEIVKHSVCLGRAPGFRRKDVDMAFQASLITTYYSRFVIELRDCAARLQNRPALSNDHPRHTPGLASTDRSAAQPCCTSPETASSLHVAVSSLRAGFDSTHQSSAAALGADVRLLALDRPRLRQLPPSFVERIHSSASGLVYQQIIERVIQASQNDFEEFGVDQSTLDEMKQPLRCNTPPPSPSDLCSNGHSRVTGHLTPVQRHLYLVGWQEKLSGLKVAQFPWDPQPEPPRHPLPTVPSNVMKPEPMLLPPLPTTQDRGSGYAEAPCTLKDGILTTNKREYLFHKANGEFEW</sequence>
<protein>
    <submittedName>
        <fullName evidence="7">BZIP family transcription factor</fullName>
    </submittedName>
</protein>
<feature type="compositionally biased region" description="Basic and acidic residues" evidence="6">
    <location>
        <begin position="34"/>
        <end position="48"/>
    </location>
</feature>
<evidence type="ECO:0000256" key="3">
    <source>
        <dbReference type="ARBA" id="ARBA00023163"/>
    </source>
</evidence>
<reference evidence="7" key="1">
    <citation type="journal article" date="2020" name="Mol. Plant Microbe Interact.">
        <title>Genome Sequence of the Biocontrol Agent Coniothyrium minitans strain Conio (IMI 134523).</title>
        <authorList>
            <person name="Patel D."/>
            <person name="Shittu T.A."/>
            <person name="Baroncelli R."/>
            <person name="Muthumeenakshi S."/>
            <person name="Osborne T.H."/>
            <person name="Janganan T.K."/>
            <person name="Sreenivasaprasad S."/>
        </authorList>
    </citation>
    <scope>NUCLEOTIDE SEQUENCE</scope>
    <source>
        <strain evidence="7">Conio</strain>
    </source>
</reference>
<dbReference type="Proteomes" id="UP000756921">
    <property type="component" value="Unassembled WGS sequence"/>
</dbReference>
<keyword evidence="8" id="KW-1185">Reference proteome</keyword>
<evidence type="ECO:0000256" key="1">
    <source>
        <dbReference type="ARBA" id="ARBA00004123"/>
    </source>
</evidence>
<dbReference type="CDD" id="cd14688">
    <property type="entry name" value="bZIP_YAP"/>
    <property type="match status" value="1"/>
</dbReference>
<organism evidence="7 8">
    <name type="scientific">Paraphaeosphaeria minitans</name>
    <dbReference type="NCBI Taxonomy" id="565426"/>
    <lineage>
        <taxon>Eukaryota</taxon>
        <taxon>Fungi</taxon>
        <taxon>Dikarya</taxon>
        <taxon>Ascomycota</taxon>
        <taxon>Pezizomycotina</taxon>
        <taxon>Dothideomycetes</taxon>
        <taxon>Pleosporomycetidae</taxon>
        <taxon>Pleosporales</taxon>
        <taxon>Massarineae</taxon>
        <taxon>Didymosphaeriaceae</taxon>
        <taxon>Paraphaeosphaeria</taxon>
    </lineage>
</organism>
<dbReference type="GO" id="GO:0005672">
    <property type="term" value="C:transcription factor TFIIA complex"/>
    <property type="evidence" value="ECO:0007669"/>
    <property type="project" value="InterPro"/>
</dbReference>
<dbReference type="GO" id="GO:0006367">
    <property type="term" value="P:transcription initiation at RNA polymerase II promoter"/>
    <property type="evidence" value="ECO:0007669"/>
    <property type="project" value="InterPro"/>
</dbReference>
<dbReference type="SMART" id="SM01371">
    <property type="entry name" value="TFIIA"/>
    <property type="match status" value="1"/>
</dbReference>
<accession>A0A9P6G5T3</accession>
<dbReference type="SUPFAM" id="SSF57959">
    <property type="entry name" value="Leucine zipper domain"/>
    <property type="match status" value="1"/>
</dbReference>
<dbReference type="EMBL" id="WJXW01000017">
    <property type="protein sequence ID" value="KAF9728985.1"/>
    <property type="molecule type" value="Genomic_DNA"/>
</dbReference>
<dbReference type="Pfam" id="PF03153">
    <property type="entry name" value="TFIIA"/>
    <property type="match status" value="2"/>
</dbReference>
<feature type="compositionally biased region" description="Polar residues" evidence="6">
    <location>
        <begin position="477"/>
        <end position="514"/>
    </location>
</feature>
<evidence type="ECO:0000256" key="4">
    <source>
        <dbReference type="ARBA" id="ARBA00023242"/>
    </source>
</evidence>
<evidence type="ECO:0000256" key="2">
    <source>
        <dbReference type="ARBA" id="ARBA00010059"/>
    </source>
</evidence>
<dbReference type="SUPFAM" id="SSF47396">
    <property type="entry name" value="Transcription factor IIA (TFIIA), alpha-helical domain"/>
    <property type="match status" value="1"/>
</dbReference>
<feature type="region of interest" description="Disordered" evidence="6">
    <location>
        <begin position="469"/>
        <end position="514"/>
    </location>
</feature>
<feature type="compositionally biased region" description="Polar residues" evidence="6">
    <location>
        <begin position="687"/>
        <end position="697"/>
    </location>
</feature>
<comment type="subcellular location">
    <subcellularLocation>
        <location evidence="1">Nucleus</location>
    </subcellularLocation>
</comment>